<evidence type="ECO:0000313" key="1">
    <source>
        <dbReference type="EMBL" id="GHE61711.1"/>
    </source>
</evidence>
<comment type="caution">
    <text evidence="1">The sequence shown here is derived from an EMBL/GenBank/DDBJ whole genome shotgun (WGS) entry which is preliminary data.</text>
</comment>
<reference evidence="1" key="2">
    <citation type="submission" date="2020-09" db="EMBL/GenBank/DDBJ databases">
        <authorList>
            <person name="Sun Q."/>
            <person name="Ohkuma M."/>
        </authorList>
    </citation>
    <scope>NUCLEOTIDE SEQUENCE</scope>
    <source>
        <strain evidence="1">JCM 3302</strain>
    </source>
</reference>
<dbReference type="EMBL" id="BNBC01000004">
    <property type="protein sequence ID" value="GHE61711.1"/>
    <property type="molecule type" value="Genomic_DNA"/>
</dbReference>
<proteinExistence type="predicted"/>
<accession>A0A918ZPG6</accession>
<dbReference type="Proteomes" id="UP000641386">
    <property type="component" value="Unassembled WGS sequence"/>
</dbReference>
<evidence type="ECO:0000313" key="2">
    <source>
        <dbReference type="Proteomes" id="UP000641386"/>
    </source>
</evidence>
<keyword evidence="2" id="KW-1185">Reference proteome</keyword>
<organism evidence="1 2">
    <name type="scientific">Streptomyces spiralis</name>
    <dbReference type="NCBI Taxonomy" id="66376"/>
    <lineage>
        <taxon>Bacteria</taxon>
        <taxon>Bacillati</taxon>
        <taxon>Actinomycetota</taxon>
        <taxon>Actinomycetes</taxon>
        <taxon>Kitasatosporales</taxon>
        <taxon>Streptomycetaceae</taxon>
        <taxon>Streptomyces</taxon>
    </lineage>
</organism>
<sequence length="103" mass="10794">MHVRCSGSAWVRIVTATDPERPRAPLPCHTSTEVRAIPVGRSPGGGITFCLPSARPAPDVAQDERVEPVRGGVGTLCHGSGVPPVALTISAVMKDASWEARKT</sequence>
<reference evidence="1" key="1">
    <citation type="journal article" date="2014" name="Int. J. Syst. Evol. Microbiol.">
        <title>Complete genome sequence of Corynebacterium casei LMG S-19264T (=DSM 44701T), isolated from a smear-ripened cheese.</title>
        <authorList>
            <consortium name="US DOE Joint Genome Institute (JGI-PGF)"/>
            <person name="Walter F."/>
            <person name="Albersmeier A."/>
            <person name="Kalinowski J."/>
            <person name="Ruckert C."/>
        </authorList>
    </citation>
    <scope>NUCLEOTIDE SEQUENCE</scope>
    <source>
        <strain evidence="1">JCM 3302</strain>
    </source>
</reference>
<name>A0A918ZPG6_9ACTN</name>
<gene>
    <name evidence="1" type="ORF">GCM10014715_14000</name>
</gene>
<dbReference type="AlphaFoldDB" id="A0A918ZPG6"/>
<protein>
    <submittedName>
        <fullName evidence="1">Uncharacterized protein</fullName>
    </submittedName>
</protein>